<dbReference type="RefSeq" id="WP_058483703.1">
    <property type="nucleotide sequence ID" value="NZ_CAAAII010000006.1"/>
</dbReference>
<gene>
    <name evidence="1" type="ORF">Lspi_1781</name>
</gene>
<sequence>MRAKFFIYINDEVNKQPAFTERISYEERTRQQLATQMQLLTAMVENAARSHNKDAMPIVLCAEDFFQGGEICTAAEENEKSGQCYNRDIAYHFIAGELTRLSLRYPDVLIIPGTMYVSVPATQDPSTPDRSVYEQNNGKRPGRIYTQNIAPVLYGGKLIRLLKKGDYLIDTKTKTQLTTSEQHIAAATAGNKLKVPFYNEDTLEDMNSGLIHLGKTPLPGEAALMTALNINPDELFSPVFTVKGITFGLEICGDHTRQTLAEEDVDFHLISSNGIGWAYNAGQEKGYRVQADAESRNLTSITRKTSSDLMPLKDAGGGHSSVLKHHESNPLTAIRHNLAMKQVVAVINEYAMRAPRLTGGVFVGQKPRPFREMQAVLDDLKAEKISVRSALTQIIDISGTMGKHHPIKTEARRVLNQINNPPAPTHAHTLK</sequence>
<dbReference type="Proteomes" id="UP000054877">
    <property type="component" value="Unassembled WGS sequence"/>
</dbReference>
<organism evidence="1 2">
    <name type="scientific">Legionella spiritensis</name>
    <dbReference type="NCBI Taxonomy" id="452"/>
    <lineage>
        <taxon>Bacteria</taxon>
        <taxon>Pseudomonadati</taxon>
        <taxon>Pseudomonadota</taxon>
        <taxon>Gammaproteobacteria</taxon>
        <taxon>Legionellales</taxon>
        <taxon>Legionellaceae</taxon>
        <taxon>Legionella</taxon>
    </lineage>
</organism>
<accession>A0A0W0Z0C5</accession>
<proteinExistence type="predicted"/>
<keyword evidence="2" id="KW-1185">Reference proteome</keyword>
<comment type="caution">
    <text evidence="1">The sequence shown here is derived from an EMBL/GenBank/DDBJ whole genome shotgun (WGS) entry which is preliminary data.</text>
</comment>
<dbReference type="EMBL" id="LNYX01000029">
    <property type="protein sequence ID" value="KTD62569.1"/>
    <property type="molecule type" value="Genomic_DNA"/>
</dbReference>
<evidence type="ECO:0000313" key="2">
    <source>
        <dbReference type="Proteomes" id="UP000054877"/>
    </source>
</evidence>
<dbReference type="PATRIC" id="fig|452.5.peg.1959"/>
<reference evidence="1 2" key="1">
    <citation type="submission" date="2015-11" db="EMBL/GenBank/DDBJ databases">
        <title>Genomic analysis of 38 Legionella species identifies large and diverse effector repertoires.</title>
        <authorList>
            <person name="Burstein D."/>
            <person name="Amaro F."/>
            <person name="Zusman T."/>
            <person name="Lifshitz Z."/>
            <person name="Cohen O."/>
            <person name="Gilbert J.A."/>
            <person name="Pupko T."/>
            <person name="Shuman H.A."/>
            <person name="Segal G."/>
        </authorList>
    </citation>
    <scope>NUCLEOTIDE SEQUENCE [LARGE SCALE GENOMIC DNA]</scope>
    <source>
        <strain evidence="1 2">Mt.St.Helens-9</strain>
    </source>
</reference>
<name>A0A0W0Z0C5_LEGSP</name>
<evidence type="ECO:0000313" key="1">
    <source>
        <dbReference type="EMBL" id="KTD62569.1"/>
    </source>
</evidence>
<dbReference type="OrthoDB" id="5634957at2"/>
<protein>
    <submittedName>
        <fullName evidence="1">Uncharacterized protein</fullName>
    </submittedName>
</protein>
<dbReference type="AlphaFoldDB" id="A0A0W0Z0C5"/>